<dbReference type="AlphaFoldDB" id="A0ABD0KT31"/>
<evidence type="ECO:0000313" key="1">
    <source>
        <dbReference type="EMBL" id="KAK7489985.1"/>
    </source>
</evidence>
<gene>
    <name evidence="1" type="ORF">BaRGS_00018685</name>
</gene>
<name>A0ABD0KT31_9CAEN</name>
<protein>
    <submittedName>
        <fullName evidence="1">Uncharacterized protein</fullName>
    </submittedName>
</protein>
<proteinExistence type="predicted"/>
<sequence>MQQGQVTAALGRPAYGPWCVLIWLIEDGRLISVADPNLVACEGRPRRFGQPRVGSLSEWLISAQGERGERENDLISASTGRGSVFWAVVTA</sequence>
<evidence type="ECO:0000313" key="2">
    <source>
        <dbReference type="Proteomes" id="UP001519460"/>
    </source>
</evidence>
<dbReference type="Proteomes" id="UP001519460">
    <property type="component" value="Unassembled WGS sequence"/>
</dbReference>
<keyword evidence="2" id="KW-1185">Reference proteome</keyword>
<feature type="non-terminal residue" evidence="1">
    <location>
        <position position="91"/>
    </location>
</feature>
<organism evidence="1 2">
    <name type="scientific">Batillaria attramentaria</name>
    <dbReference type="NCBI Taxonomy" id="370345"/>
    <lineage>
        <taxon>Eukaryota</taxon>
        <taxon>Metazoa</taxon>
        <taxon>Spiralia</taxon>
        <taxon>Lophotrochozoa</taxon>
        <taxon>Mollusca</taxon>
        <taxon>Gastropoda</taxon>
        <taxon>Caenogastropoda</taxon>
        <taxon>Sorbeoconcha</taxon>
        <taxon>Cerithioidea</taxon>
        <taxon>Batillariidae</taxon>
        <taxon>Batillaria</taxon>
    </lineage>
</organism>
<accession>A0ABD0KT31</accession>
<dbReference type="EMBL" id="JACVVK020000131">
    <property type="protein sequence ID" value="KAK7489985.1"/>
    <property type="molecule type" value="Genomic_DNA"/>
</dbReference>
<reference evidence="1 2" key="1">
    <citation type="journal article" date="2023" name="Sci. Data">
        <title>Genome assembly of the Korean intertidal mud-creeper Batillaria attramentaria.</title>
        <authorList>
            <person name="Patra A.K."/>
            <person name="Ho P.T."/>
            <person name="Jun S."/>
            <person name="Lee S.J."/>
            <person name="Kim Y."/>
            <person name="Won Y.J."/>
        </authorList>
    </citation>
    <scope>NUCLEOTIDE SEQUENCE [LARGE SCALE GENOMIC DNA]</scope>
    <source>
        <strain evidence="1">Wonlab-2016</strain>
    </source>
</reference>
<comment type="caution">
    <text evidence="1">The sequence shown here is derived from an EMBL/GenBank/DDBJ whole genome shotgun (WGS) entry which is preliminary data.</text>
</comment>